<protein>
    <submittedName>
        <fullName evidence="1">Recombination protein NinB</fullName>
    </submittedName>
</protein>
<accession>A0AAU6W213</accession>
<dbReference type="Gene3D" id="1.10.3790.10">
    <property type="entry name" value="NinB"/>
    <property type="match status" value="1"/>
</dbReference>
<reference evidence="1" key="1">
    <citation type="journal article" date="2024" name="J. Gen. Virol.">
        <title>Novel phages of Pseudomonas syringae unveil numerous potential auxiliary metabolic genes.</title>
        <authorList>
            <person name="Feltin C."/>
            <person name="Garneau J.R."/>
            <person name="Morris C.E."/>
            <person name="Berard A."/>
            <person name="Torres-Barcelo C."/>
        </authorList>
    </citation>
    <scope>NUCLEOTIDE SEQUENCE</scope>
</reference>
<evidence type="ECO:0000313" key="1">
    <source>
        <dbReference type="EMBL" id="XAI70731.1"/>
    </source>
</evidence>
<dbReference type="SUPFAM" id="SSF103370">
    <property type="entry name" value="NinB"/>
    <property type="match status" value="1"/>
</dbReference>
<sequence length="138" mass="15799">MAEFIFRSMDDANRLMGFLQAQDYSKPKKIVVKDQDRSGEQNRLLHKLLTQVANQVEWHGKKLSVTVWKRLCTAAWLREEGHNSTLVPALDGNGFDLVFEHTSKLTVKQCASLITWVESFGSQSGVKWAAQDHYEGRY</sequence>
<organism evidence="1">
    <name type="scientific">Pseudomonas phage Orimi01</name>
    <dbReference type="NCBI Taxonomy" id="3138541"/>
    <lineage>
        <taxon>Viruses</taxon>
    </lineage>
</organism>
<dbReference type="InterPro" id="IPR008711">
    <property type="entry name" value="Recombinase_NinB"/>
</dbReference>
<proteinExistence type="predicted"/>
<gene>
    <name evidence="1" type="ORF">Orimi01_00074</name>
</gene>
<name>A0AAU6W213_9VIRU</name>
<dbReference type="Pfam" id="PF05772">
    <property type="entry name" value="NinB"/>
    <property type="match status" value="1"/>
</dbReference>
<dbReference type="EMBL" id="PP179326">
    <property type="protein sequence ID" value="XAI70731.1"/>
    <property type="molecule type" value="Genomic_DNA"/>
</dbReference>
<dbReference type="InterPro" id="IPR036619">
    <property type="entry name" value="NinB_sf"/>
</dbReference>